<dbReference type="InterPro" id="IPR036736">
    <property type="entry name" value="ACP-like_sf"/>
</dbReference>
<name>A0A1J5QHE5_9ZZZZ</name>
<dbReference type="EMBL" id="MLJW01000778">
    <property type="protein sequence ID" value="OIQ82674.1"/>
    <property type="molecule type" value="Genomic_DNA"/>
</dbReference>
<dbReference type="PROSITE" id="PS50075">
    <property type="entry name" value="CARRIER"/>
    <property type="match status" value="1"/>
</dbReference>
<comment type="caution">
    <text evidence="2">The sequence shown here is derived from an EMBL/GenBank/DDBJ whole genome shotgun (WGS) entry which is preliminary data.</text>
</comment>
<dbReference type="AlphaFoldDB" id="A0A1J5QHE5"/>
<dbReference type="Gene3D" id="1.10.1200.10">
    <property type="entry name" value="ACP-like"/>
    <property type="match status" value="1"/>
</dbReference>
<organism evidence="2">
    <name type="scientific">mine drainage metagenome</name>
    <dbReference type="NCBI Taxonomy" id="410659"/>
    <lineage>
        <taxon>unclassified sequences</taxon>
        <taxon>metagenomes</taxon>
        <taxon>ecological metagenomes</taxon>
    </lineage>
</organism>
<gene>
    <name evidence="2" type="primary">acpP_30</name>
    <name evidence="2" type="ORF">GALL_355300</name>
</gene>
<reference evidence="2" key="1">
    <citation type="submission" date="2016-10" db="EMBL/GenBank/DDBJ databases">
        <title>Sequence of Gallionella enrichment culture.</title>
        <authorList>
            <person name="Poehlein A."/>
            <person name="Muehling M."/>
            <person name="Daniel R."/>
        </authorList>
    </citation>
    <scope>NUCLEOTIDE SEQUENCE</scope>
</reference>
<accession>A0A1J5QHE5</accession>
<proteinExistence type="predicted"/>
<protein>
    <submittedName>
        <fullName evidence="2">Acyl carrier protein</fullName>
    </submittedName>
</protein>
<dbReference type="Pfam" id="PF00550">
    <property type="entry name" value="PP-binding"/>
    <property type="match status" value="1"/>
</dbReference>
<dbReference type="InterPro" id="IPR009081">
    <property type="entry name" value="PP-bd_ACP"/>
</dbReference>
<evidence type="ECO:0000259" key="1">
    <source>
        <dbReference type="PROSITE" id="PS50075"/>
    </source>
</evidence>
<sequence>MDETTIRATVLRVLGEVAPEVDLAGVDPGEDLRDQLDLDSMDILNLAIGLYQATGVEVPERDYVRIVTVDGCVAYLAAAIAST</sequence>
<feature type="domain" description="Carrier" evidence="1">
    <location>
        <begin position="1"/>
        <end position="80"/>
    </location>
</feature>
<dbReference type="SUPFAM" id="SSF47336">
    <property type="entry name" value="ACP-like"/>
    <property type="match status" value="1"/>
</dbReference>
<evidence type="ECO:0000313" key="2">
    <source>
        <dbReference type="EMBL" id="OIQ82674.1"/>
    </source>
</evidence>